<dbReference type="KEGG" id="tet:TTHERM_002653348"/>
<evidence type="ECO:0000313" key="1">
    <source>
        <dbReference type="EMBL" id="EWS76813.1"/>
    </source>
</evidence>
<dbReference type="GeneID" id="24442568"/>
<organism evidence="1 2">
    <name type="scientific">Tetrahymena thermophila (strain SB210)</name>
    <dbReference type="NCBI Taxonomy" id="312017"/>
    <lineage>
        <taxon>Eukaryota</taxon>
        <taxon>Sar</taxon>
        <taxon>Alveolata</taxon>
        <taxon>Ciliophora</taxon>
        <taxon>Intramacronucleata</taxon>
        <taxon>Oligohymenophorea</taxon>
        <taxon>Hymenostomatida</taxon>
        <taxon>Tetrahymenina</taxon>
        <taxon>Tetrahymenidae</taxon>
        <taxon>Tetrahymena</taxon>
    </lineage>
</organism>
<dbReference type="EMBL" id="GG663024">
    <property type="protein sequence ID" value="EWS76813.1"/>
    <property type="molecule type" value="Genomic_DNA"/>
</dbReference>
<evidence type="ECO:0000313" key="2">
    <source>
        <dbReference type="Proteomes" id="UP000009168"/>
    </source>
</evidence>
<keyword evidence="2" id="KW-1185">Reference proteome</keyword>
<dbReference type="AlphaFoldDB" id="W7XHP6"/>
<gene>
    <name evidence="1" type="ORF">TTHERM_002653348</name>
</gene>
<accession>W7XHP6</accession>
<keyword evidence="1" id="KW-0472">Membrane</keyword>
<keyword evidence="1" id="KW-0812">Transmembrane</keyword>
<proteinExistence type="predicted"/>
<dbReference type="RefSeq" id="XP_012650652.1">
    <property type="nucleotide sequence ID" value="XM_012795198.1"/>
</dbReference>
<name>W7XHP6_TETTS</name>
<sequence length="108" mass="12763">MQNPEQSYMLLLLIGIIFNILKQQHVWVYLNFLMKTPNTYKKQASKIMNFKIIKTHYLNCDSQIPQTPLLRDSEYREPFHISPKISHYQQIGPKQPVMQQLILLGFSA</sequence>
<reference evidence="2" key="1">
    <citation type="journal article" date="2006" name="PLoS Biol.">
        <title>Macronuclear genome sequence of the ciliate Tetrahymena thermophila, a model eukaryote.</title>
        <authorList>
            <person name="Eisen J.A."/>
            <person name="Coyne R.S."/>
            <person name="Wu M."/>
            <person name="Wu D."/>
            <person name="Thiagarajan M."/>
            <person name="Wortman J.R."/>
            <person name="Badger J.H."/>
            <person name="Ren Q."/>
            <person name="Amedeo P."/>
            <person name="Jones K.M."/>
            <person name="Tallon L.J."/>
            <person name="Delcher A.L."/>
            <person name="Salzberg S.L."/>
            <person name="Silva J.C."/>
            <person name="Haas B.J."/>
            <person name="Majoros W.H."/>
            <person name="Farzad M."/>
            <person name="Carlton J.M."/>
            <person name="Smith R.K. Jr."/>
            <person name="Garg J."/>
            <person name="Pearlman R.E."/>
            <person name="Karrer K.M."/>
            <person name="Sun L."/>
            <person name="Manning G."/>
            <person name="Elde N.C."/>
            <person name="Turkewitz A.P."/>
            <person name="Asai D.J."/>
            <person name="Wilkes D.E."/>
            <person name="Wang Y."/>
            <person name="Cai H."/>
            <person name="Collins K."/>
            <person name="Stewart B.A."/>
            <person name="Lee S.R."/>
            <person name="Wilamowska K."/>
            <person name="Weinberg Z."/>
            <person name="Ruzzo W.L."/>
            <person name="Wloga D."/>
            <person name="Gaertig J."/>
            <person name="Frankel J."/>
            <person name="Tsao C.-C."/>
            <person name="Gorovsky M.A."/>
            <person name="Keeling P.J."/>
            <person name="Waller R.F."/>
            <person name="Patron N.J."/>
            <person name="Cherry J.M."/>
            <person name="Stover N.A."/>
            <person name="Krieger C.J."/>
            <person name="del Toro C."/>
            <person name="Ryder H.F."/>
            <person name="Williamson S.C."/>
            <person name="Barbeau R.A."/>
            <person name="Hamilton E.P."/>
            <person name="Orias E."/>
        </authorList>
    </citation>
    <scope>NUCLEOTIDE SEQUENCE [LARGE SCALE GENOMIC DNA]</scope>
    <source>
        <strain evidence="2">SB210</strain>
    </source>
</reference>
<dbReference type="InParanoid" id="W7XHP6"/>
<protein>
    <submittedName>
        <fullName evidence="1">Transmembrane protein, putative</fullName>
    </submittedName>
</protein>
<dbReference type="Proteomes" id="UP000009168">
    <property type="component" value="Unassembled WGS sequence"/>
</dbReference>